<keyword evidence="2" id="KW-0812">Transmembrane</keyword>
<evidence type="ECO:0000313" key="3">
    <source>
        <dbReference type="EMBL" id="OJT12187.1"/>
    </source>
</evidence>
<feature type="region of interest" description="Disordered" evidence="1">
    <location>
        <begin position="87"/>
        <end position="116"/>
    </location>
</feature>
<dbReference type="Proteomes" id="UP000184267">
    <property type="component" value="Unassembled WGS sequence"/>
</dbReference>
<protein>
    <submittedName>
        <fullName evidence="3">Uncharacterized protein</fullName>
    </submittedName>
</protein>
<evidence type="ECO:0000256" key="2">
    <source>
        <dbReference type="SAM" id="Phobius"/>
    </source>
</evidence>
<evidence type="ECO:0000313" key="4">
    <source>
        <dbReference type="Proteomes" id="UP000184267"/>
    </source>
</evidence>
<organism evidence="3 4">
    <name type="scientific">Trametes pubescens</name>
    <name type="common">White-rot fungus</name>
    <dbReference type="NCBI Taxonomy" id="154538"/>
    <lineage>
        <taxon>Eukaryota</taxon>
        <taxon>Fungi</taxon>
        <taxon>Dikarya</taxon>
        <taxon>Basidiomycota</taxon>
        <taxon>Agaricomycotina</taxon>
        <taxon>Agaricomycetes</taxon>
        <taxon>Polyporales</taxon>
        <taxon>Polyporaceae</taxon>
        <taxon>Trametes</taxon>
    </lineage>
</organism>
<feature type="transmembrane region" description="Helical" evidence="2">
    <location>
        <begin position="59"/>
        <end position="78"/>
    </location>
</feature>
<keyword evidence="4" id="KW-1185">Reference proteome</keyword>
<accession>A0A1M2VX52</accession>
<dbReference type="OrthoDB" id="2753888at2759"/>
<gene>
    <name evidence="3" type="ORF">TRAPUB_11264</name>
</gene>
<evidence type="ECO:0000256" key="1">
    <source>
        <dbReference type="SAM" id="MobiDB-lite"/>
    </source>
</evidence>
<keyword evidence="2" id="KW-1133">Transmembrane helix</keyword>
<comment type="caution">
    <text evidence="3">The sequence shown here is derived from an EMBL/GenBank/DDBJ whole genome shotgun (WGS) entry which is preliminary data.</text>
</comment>
<proteinExistence type="predicted"/>
<dbReference type="AlphaFoldDB" id="A0A1M2VX52"/>
<name>A0A1M2VX52_TRAPU</name>
<reference evidence="3 4" key="1">
    <citation type="submission" date="2016-10" db="EMBL/GenBank/DDBJ databases">
        <title>Genome sequence of the basidiomycete white-rot fungus Trametes pubescens.</title>
        <authorList>
            <person name="Makela M.R."/>
            <person name="Granchi Z."/>
            <person name="Peng M."/>
            <person name="De Vries R.P."/>
            <person name="Grigoriev I."/>
            <person name="Riley R."/>
            <person name="Hilden K."/>
        </authorList>
    </citation>
    <scope>NUCLEOTIDE SEQUENCE [LARGE SCALE GENOMIC DNA]</scope>
    <source>
        <strain evidence="3 4">FBCC735</strain>
    </source>
</reference>
<feature type="compositionally biased region" description="Basic and acidic residues" evidence="1">
    <location>
        <begin position="106"/>
        <end position="116"/>
    </location>
</feature>
<keyword evidence="2" id="KW-0472">Membrane</keyword>
<dbReference type="EMBL" id="MNAD01000514">
    <property type="protein sequence ID" value="OJT12187.1"/>
    <property type="molecule type" value="Genomic_DNA"/>
</dbReference>
<sequence>MTLVQIGQNFERSACDDRDAIANDICKYTGPIAGLSAAVAAIRTSLPIARMGSLSSTNAPASVIMYSLVLLFVAWVAARRGKPIWMDPVPRSSAQGRTGRVASQDLEAKAGEKPVQ</sequence>